<gene>
    <name evidence="1" type="ORF">RTCCBAU85039_3667</name>
</gene>
<evidence type="ECO:0000313" key="1">
    <source>
        <dbReference type="EMBL" id="SEI00825.1"/>
    </source>
</evidence>
<proteinExistence type="predicted"/>
<reference evidence="2" key="1">
    <citation type="submission" date="2016-10" db="EMBL/GenBank/DDBJ databases">
        <authorList>
            <person name="Wibberg D."/>
        </authorList>
    </citation>
    <scope>NUCLEOTIDE SEQUENCE [LARGE SCALE GENOMIC DNA]</scope>
</reference>
<evidence type="ECO:0000313" key="2">
    <source>
        <dbReference type="Proteomes" id="UP000183063"/>
    </source>
</evidence>
<dbReference type="AlphaFoldDB" id="A0A1K0J3Z2"/>
<sequence>MFYSVLLPLLSCAQQVSGGDLEGGSTPATMPR</sequence>
<organism evidence="1 2">
    <name type="scientific">Rhizobium tibeticum</name>
    <dbReference type="NCBI Taxonomy" id="501024"/>
    <lineage>
        <taxon>Bacteria</taxon>
        <taxon>Pseudomonadati</taxon>
        <taxon>Pseudomonadota</taxon>
        <taxon>Alphaproteobacteria</taxon>
        <taxon>Hyphomicrobiales</taxon>
        <taxon>Rhizobiaceae</taxon>
        <taxon>Rhizobium/Agrobacterium group</taxon>
        <taxon>Rhizobium</taxon>
    </lineage>
</organism>
<name>A0A1K0J3Z2_9HYPH</name>
<accession>A0A1K0J3Z2</accession>
<protein>
    <submittedName>
        <fullName evidence="1">Uncharacterized protein</fullName>
    </submittedName>
</protein>
<dbReference type="Proteomes" id="UP000183063">
    <property type="component" value="Unassembled WGS sequence"/>
</dbReference>
<dbReference type="EMBL" id="FNXB01000018">
    <property type="protein sequence ID" value="SEI00825.1"/>
    <property type="molecule type" value="Genomic_DNA"/>
</dbReference>